<accession>A0A9X1IJ88</accession>
<evidence type="ECO:0000256" key="1">
    <source>
        <dbReference type="SAM" id="Phobius"/>
    </source>
</evidence>
<proteinExistence type="predicted"/>
<dbReference type="RefSeq" id="WP_226613868.1">
    <property type="nucleotide sequence ID" value="NZ_JAJAQI010000068.1"/>
</dbReference>
<dbReference type="AlphaFoldDB" id="A0A9X1IJ88"/>
<comment type="caution">
    <text evidence="2">The sequence shown here is derived from an EMBL/GenBank/DDBJ whole genome shotgun (WGS) entry which is preliminary data.</text>
</comment>
<keyword evidence="1" id="KW-1133">Transmembrane helix</keyword>
<feature type="transmembrane region" description="Helical" evidence="1">
    <location>
        <begin position="129"/>
        <end position="162"/>
    </location>
</feature>
<dbReference type="EMBL" id="JAJAQI010000068">
    <property type="protein sequence ID" value="MCB4825151.1"/>
    <property type="molecule type" value="Genomic_DNA"/>
</dbReference>
<sequence>MSTAQTALPHAPAAAGQAGLPWTALCLLLSALVAAGLLLAPYPPLQDFSEWAYQGHLLARLFQGLPVGDLRLATAPIPNSSVQLLLGLLSLAMPPAIAAKLFLLGLVLGALLLALALGRRFQPRAPGAFAALLLTALFFNAGFWNGYANFQLGMLILGAWFLLEKEQQGRAGTILAFSLALFFTHAMVFAAFGILLGLTALLERRLRATVLGLLPAAGLTLWYVAAGAGGDATEPQGSGGLAAFLAYKLYTLAKLGPYHNFVFAEGGDLAFRPALYWAGAVMNLLFAAGLALALLLGLREAIRARRLPWAPLAAGAVLLGAFSLLPDLALNVVNPGERLMLPALLILLLVLPLPPLLLRALGLGAVILGACVLLLVATPQDWQRPVHYTELEGRRAEQFRHRPTAFACKWEEMQRSARTGEAPRQPISFATSLLVGQTYAGCTGRPG</sequence>
<evidence type="ECO:0000313" key="3">
    <source>
        <dbReference type="Proteomes" id="UP001139311"/>
    </source>
</evidence>
<reference evidence="2" key="1">
    <citation type="submission" date="2021-10" db="EMBL/GenBank/DDBJ databases">
        <title>Roseicella aerolatum sp. nov., isolated from aerosols of e-waste dismantling site.</title>
        <authorList>
            <person name="Qin T."/>
        </authorList>
    </citation>
    <scope>NUCLEOTIDE SEQUENCE</scope>
    <source>
        <strain evidence="2">GB24</strain>
    </source>
</reference>
<organism evidence="2 3">
    <name type="scientific">Roseicella aerolata</name>
    <dbReference type="NCBI Taxonomy" id="2883479"/>
    <lineage>
        <taxon>Bacteria</taxon>
        <taxon>Pseudomonadati</taxon>
        <taxon>Pseudomonadota</taxon>
        <taxon>Alphaproteobacteria</taxon>
        <taxon>Acetobacterales</taxon>
        <taxon>Roseomonadaceae</taxon>
        <taxon>Roseicella</taxon>
    </lineage>
</organism>
<keyword evidence="3" id="KW-1185">Reference proteome</keyword>
<feature type="transmembrane region" description="Helical" evidence="1">
    <location>
        <begin position="208"/>
        <end position="225"/>
    </location>
</feature>
<gene>
    <name evidence="2" type="ORF">LHA35_25840</name>
</gene>
<dbReference type="Proteomes" id="UP001139311">
    <property type="component" value="Unassembled WGS sequence"/>
</dbReference>
<feature type="transmembrane region" description="Helical" evidence="1">
    <location>
        <begin position="174"/>
        <end position="196"/>
    </location>
</feature>
<evidence type="ECO:0000313" key="2">
    <source>
        <dbReference type="EMBL" id="MCB4825151.1"/>
    </source>
</evidence>
<feature type="transmembrane region" description="Helical" evidence="1">
    <location>
        <begin position="20"/>
        <end position="42"/>
    </location>
</feature>
<feature type="transmembrane region" description="Helical" evidence="1">
    <location>
        <begin position="345"/>
        <end position="376"/>
    </location>
</feature>
<feature type="transmembrane region" description="Helical" evidence="1">
    <location>
        <begin position="97"/>
        <end position="117"/>
    </location>
</feature>
<protein>
    <submittedName>
        <fullName evidence="2">Uncharacterized protein</fullName>
    </submittedName>
</protein>
<feature type="transmembrane region" description="Helical" evidence="1">
    <location>
        <begin position="307"/>
        <end position="325"/>
    </location>
</feature>
<feature type="transmembrane region" description="Helical" evidence="1">
    <location>
        <begin position="274"/>
        <end position="295"/>
    </location>
</feature>
<keyword evidence="1" id="KW-0812">Transmembrane</keyword>
<keyword evidence="1" id="KW-0472">Membrane</keyword>
<name>A0A9X1IJ88_9PROT</name>